<evidence type="ECO:0000256" key="1">
    <source>
        <dbReference type="SAM" id="Phobius"/>
    </source>
</evidence>
<sequence>MRTASLPVYLVMVQKELLELVRSFKLLWVPLVFVLLGIMQPVSIYYMPLLLESAGNLPDGTVIDIPMPLGSEVLAQTLRQFGTLGMLILALASMGVVSGERNSGAASLILVKPVSTLSYIGSKWTSMLLLTWGSLSAGYLASWYYTGLLIGEVAPGEVLGSLLAYGLWLSFATTMTLLFGTMLRSPAAAAFSSLGLSAALSLLSGLFPKQLGWNPGALSGYAYQLAADGVRNPDKLWWAVSATALLIALALAASAALLGRSPAVD</sequence>
<feature type="transmembrane region" description="Helical" evidence="1">
    <location>
        <begin position="158"/>
        <end position="180"/>
    </location>
</feature>
<feature type="transmembrane region" description="Helical" evidence="1">
    <location>
        <begin position="77"/>
        <end position="97"/>
    </location>
</feature>
<feature type="transmembrane region" description="Helical" evidence="1">
    <location>
        <begin position="187"/>
        <end position="207"/>
    </location>
</feature>
<feature type="transmembrane region" description="Helical" evidence="1">
    <location>
        <begin position="127"/>
        <end position="146"/>
    </location>
</feature>
<accession>A0A927H7D1</accession>
<dbReference type="EMBL" id="JACXIY010000025">
    <property type="protein sequence ID" value="MBD2870905.1"/>
    <property type="molecule type" value="Genomic_DNA"/>
</dbReference>
<evidence type="ECO:0000313" key="2">
    <source>
        <dbReference type="EMBL" id="MBD2870905.1"/>
    </source>
</evidence>
<keyword evidence="1" id="KW-0472">Membrane</keyword>
<dbReference type="RefSeq" id="WP_190864225.1">
    <property type="nucleotide sequence ID" value="NZ_JACXIY010000025.1"/>
</dbReference>
<keyword evidence="1" id="KW-1133">Transmembrane helix</keyword>
<protein>
    <submittedName>
        <fullName evidence="2">ABC transporter permease subunit</fullName>
    </submittedName>
</protein>
<dbReference type="GO" id="GO:0140359">
    <property type="term" value="F:ABC-type transporter activity"/>
    <property type="evidence" value="ECO:0007669"/>
    <property type="project" value="InterPro"/>
</dbReference>
<keyword evidence="1" id="KW-0812">Transmembrane</keyword>
<reference evidence="2" key="1">
    <citation type="submission" date="2020-09" db="EMBL/GenBank/DDBJ databases">
        <title>A novel bacterium of genus Paenibacillus, isolated from South China Sea.</title>
        <authorList>
            <person name="Huang H."/>
            <person name="Mo K."/>
            <person name="Hu Y."/>
        </authorList>
    </citation>
    <scope>NUCLEOTIDE SEQUENCE</scope>
    <source>
        <strain evidence="2">IB182493</strain>
    </source>
</reference>
<comment type="caution">
    <text evidence="2">The sequence shown here is derived from an EMBL/GenBank/DDBJ whole genome shotgun (WGS) entry which is preliminary data.</text>
</comment>
<dbReference type="AlphaFoldDB" id="A0A927H7D1"/>
<dbReference type="Proteomes" id="UP000632125">
    <property type="component" value="Unassembled WGS sequence"/>
</dbReference>
<organism evidence="2 3">
    <name type="scientific">Paenibacillus arenilitoris</name>
    <dbReference type="NCBI Taxonomy" id="2772299"/>
    <lineage>
        <taxon>Bacteria</taxon>
        <taxon>Bacillati</taxon>
        <taxon>Bacillota</taxon>
        <taxon>Bacilli</taxon>
        <taxon>Bacillales</taxon>
        <taxon>Paenibacillaceae</taxon>
        <taxon>Paenibacillus</taxon>
    </lineage>
</organism>
<name>A0A927H7D1_9BACL</name>
<dbReference type="GO" id="GO:0005886">
    <property type="term" value="C:plasma membrane"/>
    <property type="evidence" value="ECO:0007669"/>
    <property type="project" value="UniProtKB-SubCell"/>
</dbReference>
<proteinExistence type="predicted"/>
<keyword evidence="3" id="KW-1185">Reference proteome</keyword>
<feature type="transmembrane region" description="Helical" evidence="1">
    <location>
        <begin position="236"/>
        <end position="259"/>
    </location>
</feature>
<feature type="transmembrane region" description="Helical" evidence="1">
    <location>
        <begin position="26"/>
        <end position="47"/>
    </location>
</feature>
<evidence type="ECO:0000313" key="3">
    <source>
        <dbReference type="Proteomes" id="UP000632125"/>
    </source>
</evidence>
<dbReference type="Pfam" id="PF12679">
    <property type="entry name" value="ABC2_membrane_2"/>
    <property type="match status" value="1"/>
</dbReference>
<gene>
    <name evidence="2" type="ORF">IDH41_20175</name>
</gene>